<gene>
    <name evidence="1" type="ORF">OLEA9_A062784</name>
</gene>
<reference evidence="1 2" key="1">
    <citation type="submission" date="2019-12" db="EMBL/GenBank/DDBJ databases">
        <authorList>
            <person name="Alioto T."/>
            <person name="Alioto T."/>
            <person name="Gomez Garrido J."/>
        </authorList>
    </citation>
    <scope>NUCLEOTIDE SEQUENCE [LARGE SCALE GENOMIC DNA]</scope>
</reference>
<evidence type="ECO:0000313" key="2">
    <source>
        <dbReference type="Proteomes" id="UP000594638"/>
    </source>
</evidence>
<dbReference type="OrthoDB" id="895717at2759"/>
<accession>A0A8S0SM61</accession>
<dbReference type="Gramene" id="OE9A062784T1">
    <property type="protein sequence ID" value="OE9A062784C1"/>
    <property type="gene ID" value="OE9A062784"/>
</dbReference>
<proteinExistence type="predicted"/>
<name>A0A8S0SM61_OLEEU</name>
<sequence>MAVIDEIFVEIPILIQLPKTIKETSVRLSDAVANLVFQFVDQSYIPAQSNFALVEEIDEAICVSNVGGSIPDDFPEGVYIRNGRHFFRC</sequence>
<evidence type="ECO:0000313" key="1">
    <source>
        <dbReference type="EMBL" id="CAA2994054.1"/>
    </source>
</evidence>
<dbReference type="Proteomes" id="UP000594638">
    <property type="component" value="Unassembled WGS sequence"/>
</dbReference>
<dbReference type="EMBL" id="CACTIH010005464">
    <property type="protein sequence ID" value="CAA2994054.1"/>
    <property type="molecule type" value="Genomic_DNA"/>
</dbReference>
<comment type="caution">
    <text evidence="1">The sequence shown here is derived from an EMBL/GenBank/DDBJ whole genome shotgun (WGS) entry which is preliminary data.</text>
</comment>
<organism evidence="1 2">
    <name type="scientific">Olea europaea subsp. europaea</name>
    <dbReference type="NCBI Taxonomy" id="158383"/>
    <lineage>
        <taxon>Eukaryota</taxon>
        <taxon>Viridiplantae</taxon>
        <taxon>Streptophyta</taxon>
        <taxon>Embryophyta</taxon>
        <taxon>Tracheophyta</taxon>
        <taxon>Spermatophyta</taxon>
        <taxon>Magnoliopsida</taxon>
        <taxon>eudicotyledons</taxon>
        <taxon>Gunneridae</taxon>
        <taxon>Pentapetalae</taxon>
        <taxon>asterids</taxon>
        <taxon>lamiids</taxon>
        <taxon>Lamiales</taxon>
        <taxon>Oleaceae</taxon>
        <taxon>Oleeae</taxon>
        <taxon>Olea</taxon>
    </lineage>
</organism>
<protein>
    <submittedName>
        <fullName evidence="1">Uncharacterized protein</fullName>
    </submittedName>
</protein>
<dbReference type="AlphaFoldDB" id="A0A8S0SM61"/>
<keyword evidence="2" id="KW-1185">Reference proteome</keyword>